<keyword evidence="3" id="KW-1185">Reference proteome</keyword>
<dbReference type="OrthoDB" id="196717at2759"/>
<dbReference type="Proteomes" id="UP000299102">
    <property type="component" value="Unassembled WGS sequence"/>
</dbReference>
<comment type="caution">
    <text evidence="2">The sequence shown here is derived from an EMBL/GenBank/DDBJ whole genome shotgun (WGS) entry which is preliminary data.</text>
</comment>
<gene>
    <name evidence="2" type="ORF">EVAR_73802_1</name>
</gene>
<dbReference type="AlphaFoldDB" id="A0A4C1SF92"/>
<protein>
    <submittedName>
        <fullName evidence="2">Uncharacterized protein</fullName>
    </submittedName>
</protein>
<evidence type="ECO:0000256" key="1">
    <source>
        <dbReference type="SAM" id="MobiDB-lite"/>
    </source>
</evidence>
<proteinExistence type="predicted"/>
<dbReference type="EMBL" id="BGZK01009908">
    <property type="protein sequence ID" value="GBP00047.1"/>
    <property type="molecule type" value="Genomic_DNA"/>
</dbReference>
<reference evidence="2 3" key="1">
    <citation type="journal article" date="2019" name="Commun. Biol.">
        <title>The bagworm genome reveals a unique fibroin gene that provides high tensile strength.</title>
        <authorList>
            <person name="Kono N."/>
            <person name="Nakamura H."/>
            <person name="Ohtoshi R."/>
            <person name="Tomita M."/>
            <person name="Numata K."/>
            <person name="Arakawa K."/>
        </authorList>
    </citation>
    <scope>NUCLEOTIDE SEQUENCE [LARGE SCALE GENOMIC DNA]</scope>
</reference>
<accession>A0A4C1SF92</accession>
<organism evidence="2 3">
    <name type="scientific">Eumeta variegata</name>
    <name type="common">Bagworm moth</name>
    <name type="synonym">Eumeta japonica</name>
    <dbReference type="NCBI Taxonomy" id="151549"/>
    <lineage>
        <taxon>Eukaryota</taxon>
        <taxon>Metazoa</taxon>
        <taxon>Ecdysozoa</taxon>
        <taxon>Arthropoda</taxon>
        <taxon>Hexapoda</taxon>
        <taxon>Insecta</taxon>
        <taxon>Pterygota</taxon>
        <taxon>Neoptera</taxon>
        <taxon>Endopterygota</taxon>
        <taxon>Lepidoptera</taxon>
        <taxon>Glossata</taxon>
        <taxon>Ditrysia</taxon>
        <taxon>Tineoidea</taxon>
        <taxon>Psychidae</taxon>
        <taxon>Oiketicinae</taxon>
        <taxon>Eumeta</taxon>
    </lineage>
</organism>
<feature type="region of interest" description="Disordered" evidence="1">
    <location>
        <begin position="34"/>
        <end position="54"/>
    </location>
</feature>
<evidence type="ECO:0000313" key="2">
    <source>
        <dbReference type="EMBL" id="GBP00047.1"/>
    </source>
</evidence>
<sequence length="67" mass="7279">MVAAKVTNKLVVCLEICAHLRINLFTIPYPGKGGVASKPHASKTAQSNNHGSKPKVFKRLIKALILR</sequence>
<name>A0A4C1SF92_EUMVA</name>
<evidence type="ECO:0000313" key="3">
    <source>
        <dbReference type="Proteomes" id="UP000299102"/>
    </source>
</evidence>